<dbReference type="GO" id="GO:0046872">
    <property type="term" value="F:metal ion binding"/>
    <property type="evidence" value="ECO:0007669"/>
    <property type="project" value="UniProtKB-KW"/>
</dbReference>
<evidence type="ECO:0000256" key="3">
    <source>
        <dbReference type="ARBA" id="ARBA00022723"/>
    </source>
</evidence>
<accession>A0A7S1FEG2</accession>
<dbReference type="GO" id="GO:0006508">
    <property type="term" value="P:proteolysis"/>
    <property type="evidence" value="ECO:0007669"/>
    <property type="project" value="UniProtKB-KW"/>
</dbReference>
<gene>
    <name evidence="10" type="ORF">NSCI0253_LOCUS35366</name>
</gene>
<evidence type="ECO:0000259" key="7">
    <source>
        <dbReference type="Pfam" id="PF05193"/>
    </source>
</evidence>
<dbReference type="Pfam" id="PF05193">
    <property type="entry name" value="Peptidase_M16_C"/>
    <property type="match status" value="1"/>
</dbReference>
<evidence type="ECO:0000313" key="10">
    <source>
        <dbReference type="EMBL" id="CAD8861011.1"/>
    </source>
</evidence>
<evidence type="ECO:0000256" key="6">
    <source>
        <dbReference type="ARBA" id="ARBA00023049"/>
    </source>
</evidence>
<dbReference type="InterPro" id="IPR050626">
    <property type="entry name" value="Peptidase_M16"/>
</dbReference>
<dbReference type="InterPro" id="IPR032632">
    <property type="entry name" value="Peptidase_M16_M"/>
</dbReference>
<keyword evidence="3" id="KW-0479">Metal-binding</keyword>
<name>A0A7S1FEG2_NOCSC</name>
<protein>
    <submittedName>
        <fullName evidence="10">Uncharacterized protein</fullName>
    </submittedName>
</protein>
<keyword evidence="6" id="KW-0482">Metalloprotease</keyword>
<evidence type="ECO:0000256" key="1">
    <source>
        <dbReference type="ARBA" id="ARBA00007261"/>
    </source>
</evidence>
<dbReference type="Pfam" id="PF22456">
    <property type="entry name" value="PqqF-like_C_4"/>
    <property type="match status" value="1"/>
</dbReference>
<dbReference type="InterPro" id="IPR054734">
    <property type="entry name" value="PqqF-like_C_4"/>
</dbReference>
<evidence type="ECO:0000256" key="2">
    <source>
        <dbReference type="ARBA" id="ARBA00022670"/>
    </source>
</evidence>
<dbReference type="InterPro" id="IPR011249">
    <property type="entry name" value="Metalloenz_LuxS/M16"/>
</dbReference>
<dbReference type="AlphaFoldDB" id="A0A7S1FEG2"/>
<dbReference type="Pfam" id="PF16187">
    <property type="entry name" value="Peptidase_M16_M"/>
    <property type="match status" value="1"/>
</dbReference>
<comment type="similarity">
    <text evidence="1">Belongs to the peptidase M16 family.</text>
</comment>
<feature type="domain" description="Peptidase M16 middle/third" evidence="8">
    <location>
        <begin position="267"/>
        <end position="555"/>
    </location>
</feature>
<organism evidence="10">
    <name type="scientific">Noctiluca scintillans</name>
    <name type="common">Sea sparkle</name>
    <name type="synonym">Red tide dinoflagellate</name>
    <dbReference type="NCBI Taxonomy" id="2966"/>
    <lineage>
        <taxon>Eukaryota</taxon>
        <taxon>Sar</taxon>
        <taxon>Alveolata</taxon>
        <taxon>Dinophyceae</taxon>
        <taxon>Noctilucales</taxon>
        <taxon>Noctilucaceae</taxon>
        <taxon>Noctiluca</taxon>
    </lineage>
</organism>
<reference evidence="10" key="1">
    <citation type="submission" date="2021-01" db="EMBL/GenBank/DDBJ databases">
        <authorList>
            <person name="Corre E."/>
            <person name="Pelletier E."/>
            <person name="Niang G."/>
            <person name="Scheremetjew M."/>
            <person name="Finn R."/>
            <person name="Kale V."/>
            <person name="Holt S."/>
            <person name="Cochrane G."/>
            <person name="Meng A."/>
            <person name="Brown T."/>
            <person name="Cohen L."/>
        </authorList>
    </citation>
    <scope>NUCLEOTIDE SEQUENCE</scope>
</reference>
<feature type="domain" description="Peptidase M16 C-terminal" evidence="7">
    <location>
        <begin position="80"/>
        <end position="261"/>
    </location>
</feature>
<evidence type="ECO:0000256" key="5">
    <source>
        <dbReference type="ARBA" id="ARBA00022833"/>
    </source>
</evidence>
<evidence type="ECO:0000259" key="8">
    <source>
        <dbReference type="Pfam" id="PF16187"/>
    </source>
</evidence>
<dbReference type="SUPFAM" id="SSF63411">
    <property type="entry name" value="LuxS/MPP-like metallohydrolase"/>
    <property type="match status" value="4"/>
</dbReference>
<dbReference type="EMBL" id="HBFQ01049566">
    <property type="protein sequence ID" value="CAD8861011.1"/>
    <property type="molecule type" value="Transcribed_RNA"/>
</dbReference>
<sequence>MEEALDRFSRFFSEPLLTRDCTDREINAVDSEFQAGYTMPWWRYIGIMNMSANPDHPFHVAVGNNKVLRDDPKERGLDLYEEMLKLYHEFYSANGMTLCVIGKESIAELEAMIRDKFADVPNKELQLPLGDDVSPHPPFLPQDWNQLLRQCPVKDVKQLTFSWVLPFQGFLWRTKPTAYASHLLGHEGRGSLTSVLKERGLITRCTSSGGAWLEGAFSLMHLTFDLTDDGVNAVQEIGSLLFAYIRLFQGVQGWILDEMKNLSEMKFKFGEDCGPFALAASIAKSLQLHPPSEVLAGVALLYEQDVAAVADICGRLRVDNVRVTHQAKVLEDLCTDKDTSYDSPIKFEPLEAAWVADWTQALEAGPTEGSKLALPERNPFIPEDFSMRDLRETQPLPARLQVNGPIPYLFHRQDDVFRQPKALVVFSIRCPFVVKNATNFVKANMWSDAVCESLNEFAYDAQIAEVGYNLGLSAGGLKLIFLGFHDKLGRLIEEVAKRMLEFDSVPETIWQIVSTSTGDHLRNANFHTRPISQCALRSSELLTRGGSFPVEAQLEAFQEIRRESMANINKELLEDCHVEAVVLGNNVPDDARAYADILARTLNLKRTLNELPEQAEAICPPGSTVWSIDSSDKDDPNHAVRMSMQFPRNLNDAAALLVVTKVLSPKFFDSLRTQQQLGYIVGLGSQTTMCFNYLVAQVQTEYSPDYTRGRIDAFLHENLAWMQDGLSEQEFETCRNGVLSELKTKPKNLVEEHTRYNTELQYRTYDFERRDKLIALVDVMKIDTFLAFVVKMSCAPRLYVQVHRVLAKDDKPLPDGASTPEDPATLRRWLGPDVTQGSAELEWVEMNRKID</sequence>
<dbReference type="Gene3D" id="3.30.830.10">
    <property type="entry name" value="Metalloenzyme, LuxS/M16 peptidase-like"/>
    <property type="match status" value="4"/>
</dbReference>
<evidence type="ECO:0000256" key="4">
    <source>
        <dbReference type="ARBA" id="ARBA00022801"/>
    </source>
</evidence>
<dbReference type="PANTHER" id="PTHR43690">
    <property type="entry name" value="NARDILYSIN"/>
    <property type="match status" value="1"/>
</dbReference>
<dbReference type="FunFam" id="3.30.830.10:FF:000005">
    <property type="entry name" value="nardilysin isoform X1"/>
    <property type="match status" value="1"/>
</dbReference>
<dbReference type="InterPro" id="IPR007863">
    <property type="entry name" value="Peptidase_M16_C"/>
</dbReference>
<dbReference type="PANTHER" id="PTHR43690:SF18">
    <property type="entry name" value="INSULIN-DEGRADING ENZYME-RELATED"/>
    <property type="match status" value="1"/>
</dbReference>
<dbReference type="GO" id="GO:0008237">
    <property type="term" value="F:metallopeptidase activity"/>
    <property type="evidence" value="ECO:0007669"/>
    <property type="project" value="UniProtKB-KW"/>
</dbReference>
<proteinExistence type="inferred from homology"/>
<evidence type="ECO:0000259" key="9">
    <source>
        <dbReference type="Pfam" id="PF22456"/>
    </source>
</evidence>
<feature type="domain" description="Coenzyme PQQ synthesis protein F-like C-terminal lobe" evidence="9">
    <location>
        <begin position="659"/>
        <end position="756"/>
    </location>
</feature>
<keyword evidence="4" id="KW-0378">Hydrolase</keyword>
<keyword evidence="5" id="KW-0862">Zinc</keyword>
<keyword evidence="2" id="KW-0645">Protease</keyword>